<dbReference type="OMA" id="VAMNTNY"/>
<gene>
    <name evidence="1" type="ORF">NAEGRDRAFT_79376</name>
</gene>
<dbReference type="EMBL" id="GG738862">
    <property type="protein sequence ID" value="EFC45662.1"/>
    <property type="molecule type" value="Genomic_DNA"/>
</dbReference>
<evidence type="ECO:0000313" key="1">
    <source>
        <dbReference type="EMBL" id="EFC45662.1"/>
    </source>
</evidence>
<dbReference type="GeneID" id="8858762"/>
<organism evidence="2">
    <name type="scientific">Naegleria gruberi</name>
    <name type="common">Amoeba</name>
    <dbReference type="NCBI Taxonomy" id="5762"/>
    <lineage>
        <taxon>Eukaryota</taxon>
        <taxon>Discoba</taxon>
        <taxon>Heterolobosea</taxon>
        <taxon>Tetramitia</taxon>
        <taxon>Eutetramitia</taxon>
        <taxon>Vahlkampfiidae</taxon>
        <taxon>Naegleria</taxon>
    </lineage>
</organism>
<dbReference type="RefSeq" id="XP_002678406.1">
    <property type="nucleotide sequence ID" value="XM_002678360.1"/>
</dbReference>
<dbReference type="OrthoDB" id="10257822at2759"/>
<evidence type="ECO:0000313" key="2">
    <source>
        <dbReference type="Proteomes" id="UP000006671"/>
    </source>
</evidence>
<dbReference type="InParanoid" id="D2VBZ6"/>
<dbReference type="KEGG" id="ngr:NAEGRDRAFT_79376"/>
<protein>
    <recommendedName>
        <fullName evidence="3">Mediator of RNA polymerase II transcription subunit 9</fullName>
    </recommendedName>
</protein>
<dbReference type="AlphaFoldDB" id="D2VBZ6"/>
<sequence>MSEQQDQTFNPTSEQAMMDFDATNQDLLMMQLNDLTFEQIEPLFNFLPKMMSVVQELPKSENGESVTLLVKDLYDSLKNAEDFLNSLGGADKTQEQQAKIYAENLIKIKEKSELIEQYKTLEVFDNLYKLEEPSSFDMSTPSNDTSNQ</sequence>
<evidence type="ECO:0008006" key="3">
    <source>
        <dbReference type="Google" id="ProtNLM"/>
    </source>
</evidence>
<name>D2VBZ6_NAEGR</name>
<proteinExistence type="predicted"/>
<reference evidence="1 2" key="1">
    <citation type="journal article" date="2010" name="Cell">
        <title>The genome of Naegleria gruberi illuminates early eukaryotic versatility.</title>
        <authorList>
            <person name="Fritz-Laylin L.K."/>
            <person name="Prochnik S.E."/>
            <person name="Ginger M.L."/>
            <person name="Dacks J.B."/>
            <person name="Carpenter M.L."/>
            <person name="Field M.C."/>
            <person name="Kuo A."/>
            <person name="Paredez A."/>
            <person name="Chapman J."/>
            <person name="Pham J."/>
            <person name="Shu S."/>
            <person name="Neupane R."/>
            <person name="Cipriano M."/>
            <person name="Mancuso J."/>
            <person name="Tu H."/>
            <person name="Salamov A."/>
            <person name="Lindquist E."/>
            <person name="Shapiro H."/>
            <person name="Lucas S."/>
            <person name="Grigoriev I.V."/>
            <person name="Cande W.Z."/>
            <person name="Fulton C."/>
            <person name="Rokhsar D.S."/>
            <person name="Dawson S.C."/>
        </authorList>
    </citation>
    <scope>NUCLEOTIDE SEQUENCE [LARGE SCALE GENOMIC DNA]</scope>
    <source>
        <strain evidence="1 2">NEG-M</strain>
    </source>
</reference>
<keyword evidence="2" id="KW-1185">Reference proteome</keyword>
<dbReference type="Proteomes" id="UP000006671">
    <property type="component" value="Unassembled WGS sequence"/>
</dbReference>
<dbReference type="VEuPathDB" id="AmoebaDB:NAEGRDRAFT_79376"/>
<accession>D2VBZ6</accession>